<dbReference type="InterPro" id="IPR009080">
    <property type="entry name" value="tRNAsynth_Ia_anticodon-bd"/>
</dbReference>
<keyword evidence="9" id="KW-0030">Aminoacyl-tRNA synthetase</keyword>
<keyword evidence="5" id="KW-0547">Nucleotide-binding</keyword>
<dbReference type="GO" id="GO:0046872">
    <property type="term" value="F:metal ion binding"/>
    <property type="evidence" value="ECO:0007669"/>
    <property type="project" value="UniProtKB-KW"/>
</dbReference>
<dbReference type="Gene3D" id="3.40.50.620">
    <property type="entry name" value="HUPs"/>
    <property type="match status" value="1"/>
</dbReference>
<dbReference type="OrthoDB" id="438179at2759"/>
<dbReference type="GeneID" id="25260725"/>
<reference evidence="12 13" key="1">
    <citation type="submission" date="2014-04" db="EMBL/GenBank/DDBJ databases">
        <title>A new species of microsporidia sheds light on the evolution of extreme parasitism.</title>
        <authorList>
            <person name="Haag K.L."/>
            <person name="James T.Y."/>
            <person name="Larsson R."/>
            <person name="Schaer T.M."/>
            <person name="Refardt D."/>
            <person name="Pombert J.-F."/>
            <person name="Ebert D."/>
        </authorList>
    </citation>
    <scope>NUCLEOTIDE SEQUENCE [LARGE SCALE GENOMIC DNA]</scope>
    <source>
        <strain evidence="12 13">UGP3</strain>
        <tissue evidence="12">Spores</tissue>
    </source>
</reference>
<dbReference type="Proteomes" id="UP000029725">
    <property type="component" value="Unassembled WGS sequence"/>
</dbReference>
<evidence type="ECO:0000256" key="6">
    <source>
        <dbReference type="ARBA" id="ARBA00022833"/>
    </source>
</evidence>
<dbReference type="InterPro" id="IPR015803">
    <property type="entry name" value="Cys-tRNA-ligase"/>
</dbReference>
<protein>
    <recommendedName>
        <fullName evidence="2">cysteine--tRNA ligase</fullName>
        <ecNumber evidence="2">6.1.1.16</ecNumber>
    </recommendedName>
    <alternativeName>
        <fullName evidence="10">Cysteinyl-tRNA synthetase</fullName>
    </alternativeName>
</protein>
<keyword evidence="3" id="KW-0436">Ligase</keyword>
<organism evidence="12 13">
    <name type="scientific">Mitosporidium daphniae</name>
    <dbReference type="NCBI Taxonomy" id="1485682"/>
    <lineage>
        <taxon>Eukaryota</taxon>
        <taxon>Fungi</taxon>
        <taxon>Fungi incertae sedis</taxon>
        <taxon>Microsporidia</taxon>
        <taxon>Mitosporidium</taxon>
    </lineage>
</organism>
<dbReference type="EMBL" id="JMKJ01000582">
    <property type="protein sequence ID" value="KGG50383.1"/>
    <property type="molecule type" value="Genomic_DNA"/>
</dbReference>
<dbReference type="GO" id="GO:0004817">
    <property type="term" value="F:cysteine-tRNA ligase activity"/>
    <property type="evidence" value="ECO:0007669"/>
    <property type="project" value="UniProtKB-EC"/>
</dbReference>
<keyword evidence="8" id="KW-0648">Protein biosynthesis</keyword>
<comment type="caution">
    <text evidence="12">The sequence shown here is derived from an EMBL/GenBank/DDBJ whole genome shotgun (WGS) entry which is preliminary data.</text>
</comment>
<proteinExistence type="inferred from homology"/>
<keyword evidence="13" id="KW-1185">Reference proteome</keyword>
<evidence type="ECO:0000256" key="1">
    <source>
        <dbReference type="ARBA" id="ARBA00001947"/>
    </source>
</evidence>
<dbReference type="VEuPathDB" id="MicrosporidiaDB:DI09_72p20"/>
<dbReference type="GO" id="GO:0005524">
    <property type="term" value="F:ATP binding"/>
    <property type="evidence" value="ECO:0007669"/>
    <property type="project" value="UniProtKB-KW"/>
</dbReference>
<dbReference type="Pfam" id="PF01406">
    <property type="entry name" value="tRNA-synt_1e"/>
    <property type="match status" value="1"/>
</dbReference>
<dbReference type="SUPFAM" id="SSF52374">
    <property type="entry name" value="Nucleotidylyl transferase"/>
    <property type="match status" value="1"/>
</dbReference>
<keyword evidence="7" id="KW-0067">ATP-binding</keyword>
<dbReference type="InterPro" id="IPR024909">
    <property type="entry name" value="Cys-tRNA/MSH_ligase"/>
</dbReference>
<gene>
    <name evidence="12" type="ORF">DI09_72p20</name>
</gene>
<evidence type="ECO:0000256" key="10">
    <source>
        <dbReference type="ARBA" id="ARBA00031499"/>
    </source>
</evidence>
<dbReference type="NCBIfam" id="TIGR00435">
    <property type="entry name" value="cysS"/>
    <property type="match status" value="1"/>
</dbReference>
<dbReference type="EC" id="6.1.1.16" evidence="2"/>
<accession>A0A098VMY6</accession>
<dbReference type="GO" id="GO:0006423">
    <property type="term" value="P:cysteinyl-tRNA aminoacylation"/>
    <property type="evidence" value="ECO:0007669"/>
    <property type="project" value="InterPro"/>
</dbReference>
<evidence type="ECO:0000256" key="3">
    <source>
        <dbReference type="ARBA" id="ARBA00022598"/>
    </source>
</evidence>
<evidence type="ECO:0000256" key="5">
    <source>
        <dbReference type="ARBA" id="ARBA00022741"/>
    </source>
</evidence>
<dbReference type="HAMAP" id="MF_00041">
    <property type="entry name" value="Cys_tRNA_synth"/>
    <property type="match status" value="1"/>
</dbReference>
<keyword evidence="4" id="KW-0479">Metal-binding</keyword>
<evidence type="ECO:0000256" key="4">
    <source>
        <dbReference type="ARBA" id="ARBA00022723"/>
    </source>
</evidence>
<dbReference type="InterPro" id="IPR014729">
    <property type="entry name" value="Rossmann-like_a/b/a_fold"/>
</dbReference>
<dbReference type="PANTHER" id="PTHR10890:SF3">
    <property type="entry name" value="CYSTEINE--TRNA LIGASE, CYTOPLASMIC"/>
    <property type="match status" value="1"/>
</dbReference>
<dbReference type="HOGENOM" id="CLU_013528_3_1_1"/>
<evidence type="ECO:0000313" key="12">
    <source>
        <dbReference type="EMBL" id="KGG50383.1"/>
    </source>
</evidence>
<dbReference type="PANTHER" id="PTHR10890">
    <property type="entry name" value="CYSTEINYL-TRNA SYNTHETASE"/>
    <property type="match status" value="1"/>
</dbReference>
<comment type="cofactor">
    <cofactor evidence="1">
        <name>Zn(2+)</name>
        <dbReference type="ChEBI" id="CHEBI:29105"/>
    </cofactor>
</comment>
<evidence type="ECO:0000256" key="7">
    <source>
        <dbReference type="ARBA" id="ARBA00022840"/>
    </source>
</evidence>
<keyword evidence="6" id="KW-0862">Zinc</keyword>
<dbReference type="GO" id="GO:0005737">
    <property type="term" value="C:cytoplasm"/>
    <property type="evidence" value="ECO:0007669"/>
    <property type="project" value="TreeGrafter"/>
</dbReference>
<evidence type="ECO:0000256" key="2">
    <source>
        <dbReference type="ARBA" id="ARBA00012832"/>
    </source>
</evidence>
<dbReference type="AlphaFoldDB" id="A0A098VMY6"/>
<evidence type="ECO:0000256" key="8">
    <source>
        <dbReference type="ARBA" id="ARBA00022917"/>
    </source>
</evidence>
<name>A0A098VMY6_9MICR</name>
<evidence type="ECO:0000313" key="13">
    <source>
        <dbReference type="Proteomes" id="UP000029725"/>
    </source>
</evidence>
<dbReference type="SUPFAM" id="SSF47323">
    <property type="entry name" value="Anticodon-binding domain of a subclass of class I aminoacyl-tRNA synthetases"/>
    <property type="match status" value="1"/>
</dbReference>
<evidence type="ECO:0000259" key="11">
    <source>
        <dbReference type="Pfam" id="PF01406"/>
    </source>
</evidence>
<feature type="domain" description="tRNA synthetases class I catalytic" evidence="11">
    <location>
        <begin position="39"/>
        <end position="463"/>
    </location>
</feature>
<dbReference type="InterPro" id="IPR032678">
    <property type="entry name" value="tRNA-synt_1_cat_dom"/>
</dbReference>
<evidence type="ECO:0000256" key="9">
    <source>
        <dbReference type="ARBA" id="ARBA00023146"/>
    </source>
</evidence>
<dbReference type="PRINTS" id="PR00983">
    <property type="entry name" value="TRNASYNTHCYS"/>
</dbReference>
<sequence>MATSKWKMPTTSKSMQPKLKILNTLAKEKTEFIPERADALIRWYSCGPTVYDASHMGHARNYVTIDIIRRIMTDYFGYNIQFVMNITDVDDKIILRARQEFLTSQLLSQLSGAEKPELAPSGIVKLVEKAVAHYLSSRLALSSDQVDLSKLSTFTCSESIRSFLLSHGAKNAAEEPPAFLEALIDALAFVKGKEHSTIPESIHALLGSYLDSQYGHTLSDPKIFKELPEYWEKEFFDDMEALNVLPPAVLTRVSEYIPQIVSCIQEIINNGYGYQLDGSIYFDTLKFNNSPKHTYAKLCPQSADRQKLLEEGEGALGNLSHGKRSNADFALWKHSKAGEPVWPSPWGPGRPGWHIECSAMAGDVIPGVLDIHSGGVDLAFPHHDNELAQSEVVHRYDCEQWVNYFLHTGHLHIEGQKMSKSLKNFITIKEALSRWTSRQLRLFFLTHTWSSTLDYKETSMLETVSLEASFVNFFAQVDAVIRGLGEDSQFVSFFGDEEKSLSQSLFACQEAVHASLCDSFDTPSVLKSLNALMSDCRVYLKNKGDASVYSQLLSEISAYIEKILKAFGVSFANLNDQCTVSQSSLFAKSAHLISSFRDKLRALSFEALQKGQQISPKMLLELCDQLRDNGCPDLGVILEDRTTEGSGHLAALVKILDQDTLKRMKEEKEQSMQASLHKKKEMAAISQQRQAQRHTRALICPSEMFKDLSLYSKFDEQGIPTHDAAGEELPKSRIKKLIKEYQQQEKLFRSKNE</sequence>
<dbReference type="RefSeq" id="XP_013236826.1">
    <property type="nucleotide sequence ID" value="XM_013381372.1"/>
</dbReference>
<dbReference type="CDD" id="cd00672">
    <property type="entry name" value="CysRS_core"/>
    <property type="match status" value="1"/>
</dbReference>